<feature type="compositionally biased region" description="Basic and acidic residues" evidence="1">
    <location>
        <begin position="238"/>
        <end position="250"/>
    </location>
</feature>
<feature type="compositionally biased region" description="Pro residues" evidence="1">
    <location>
        <begin position="140"/>
        <end position="149"/>
    </location>
</feature>
<sequence>MAETSACRRRHLVSTDFPGSEQGNGCLPPPPRRAHGTSMTRSGDAAQSWLASSPSRSPRREEQPRHAARILDPRFARRHRPPDRATPPKPRPRRRARTPAAATPPKPRPPRAQRRPLPGPECAPEPPRCRNAARTWPPEGTAPPEPRPLPAQRRPNLPHGHDRLGFGEVAVSIPRGYPDFGEVVWIMRESECSACRSGVVWCLGQVGPCVLSGVGGIGVWSGARVGRNAGRVGVVTHPDDGRTAACRRDGQPPGNDPWSRVVIPGPRAPPGTPLHRRMGRPRNDPGPRVVTSGPRPDRRPVSPADGPTPE</sequence>
<dbReference type="EMBL" id="LT607409">
    <property type="protein sequence ID" value="SCF29988.1"/>
    <property type="molecule type" value="Genomic_DNA"/>
</dbReference>
<keyword evidence="3" id="KW-1185">Reference proteome</keyword>
<feature type="compositionally biased region" description="Pro residues" evidence="1">
    <location>
        <begin position="117"/>
        <end position="126"/>
    </location>
</feature>
<feature type="region of interest" description="Disordered" evidence="1">
    <location>
        <begin position="1"/>
        <end position="163"/>
    </location>
</feature>
<accession>A0A1C4ZAM1</accession>
<proteinExistence type="predicted"/>
<organism evidence="2 3">
    <name type="scientific">Micromonospora chokoriensis</name>
    <dbReference type="NCBI Taxonomy" id="356851"/>
    <lineage>
        <taxon>Bacteria</taxon>
        <taxon>Bacillati</taxon>
        <taxon>Actinomycetota</taxon>
        <taxon>Actinomycetes</taxon>
        <taxon>Micromonosporales</taxon>
        <taxon>Micromonosporaceae</taxon>
        <taxon>Micromonospora</taxon>
    </lineage>
</organism>
<evidence type="ECO:0000256" key="1">
    <source>
        <dbReference type="SAM" id="MobiDB-lite"/>
    </source>
</evidence>
<evidence type="ECO:0000313" key="3">
    <source>
        <dbReference type="Proteomes" id="UP000198224"/>
    </source>
</evidence>
<protein>
    <submittedName>
        <fullName evidence="2">Uncharacterized protein</fullName>
    </submittedName>
</protein>
<name>A0A1C4ZAM1_9ACTN</name>
<feature type="compositionally biased region" description="Basic and acidic residues" evidence="1">
    <location>
        <begin position="58"/>
        <end position="75"/>
    </location>
</feature>
<gene>
    <name evidence="2" type="ORF">GA0070612_6085</name>
</gene>
<dbReference type="Proteomes" id="UP000198224">
    <property type="component" value="Chromosome I"/>
</dbReference>
<reference evidence="3" key="1">
    <citation type="submission" date="2016-06" db="EMBL/GenBank/DDBJ databases">
        <authorList>
            <person name="Varghese N."/>
            <person name="Submissions Spin"/>
        </authorList>
    </citation>
    <scope>NUCLEOTIDE SEQUENCE [LARGE SCALE GENOMIC DNA]</scope>
    <source>
        <strain evidence="3">DSM 45160</strain>
    </source>
</reference>
<dbReference type="AlphaFoldDB" id="A0A1C4ZAM1"/>
<feature type="region of interest" description="Disordered" evidence="1">
    <location>
        <begin position="238"/>
        <end position="310"/>
    </location>
</feature>
<evidence type="ECO:0000313" key="2">
    <source>
        <dbReference type="EMBL" id="SCF29988.1"/>
    </source>
</evidence>